<dbReference type="InterPro" id="IPR037069">
    <property type="entry name" value="AcylCoA_DH/ox_N_sf"/>
</dbReference>
<accession>A0ABS7TNZ7</accession>
<evidence type="ECO:0000313" key="10">
    <source>
        <dbReference type="Proteomes" id="UP001139031"/>
    </source>
</evidence>
<keyword evidence="3 5" id="KW-0285">Flavoprotein</keyword>
<dbReference type="Pfam" id="PF02770">
    <property type="entry name" value="Acyl-CoA_dh_M"/>
    <property type="match status" value="1"/>
</dbReference>
<organism evidence="9 10">
    <name type="scientific">Nannocystis pusilla</name>
    <dbReference type="NCBI Taxonomy" id="889268"/>
    <lineage>
        <taxon>Bacteria</taxon>
        <taxon>Pseudomonadati</taxon>
        <taxon>Myxococcota</taxon>
        <taxon>Polyangia</taxon>
        <taxon>Nannocystales</taxon>
        <taxon>Nannocystaceae</taxon>
        <taxon>Nannocystis</taxon>
    </lineage>
</organism>
<dbReference type="InterPro" id="IPR009075">
    <property type="entry name" value="AcylCo_DH/oxidase_C"/>
</dbReference>
<keyword evidence="10" id="KW-1185">Reference proteome</keyword>
<keyword evidence="4 5" id="KW-0274">FAD</keyword>
<comment type="caution">
    <text evidence="9">The sequence shown here is derived from an EMBL/GenBank/DDBJ whole genome shotgun (WGS) entry which is preliminary data.</text>
</comment>
<dbReference type="InterPro" id="IPR052547">
    <property type="entry name" value="Mito_Isobutyryl-CoADH"/>
</dbReference>
<dbReference type="Proteomes" id="UP001139031">
    <property type="component" value="Unassembled WGS sequence"/>
</dbReference>
<reference evidence="9" key="1">
    <citation type="submission" date="2021-08" db="EMBL/GenBank/DDBJ databases">
        <authorList>
            <person name="Stevens D.C."/>
        </authorList>
    </citation>
    <scope>NUCLEOTIDE SEQUENCE</scope>
    <source>
        <strain evidence="9">DSM 53165</strain>
    </source>
</reference>
<dbReference type="InterPro" id="IPR006091">
    <property type="entry name" value="Acyl-CoA_Oxase/DH_mid-dom"/>
</dbReference>
<dbReference type="Gene3D" id="2.40.110.10">
    <property type="entry name" value="Butyryl-CoA Dehydrogenase, subunit A, domain 2"/>
    <property type="match status" value="1"/>
</dbReference>
<dbReference type="EMBL" id="JAIRAU010000011">
    <property type="protein sequence ID" value="MBZ5709963.1"/>
    <property type="molecule type" value="Genomic_DNA"/>
</dbReference>
<dbReference type="PIRSF" id="PIRSF016578">
    <property type="entry name" value="HsaA"/>
    <property type="match status" value="1"/>
</dbReference>
<evidence type="ECO:0000256" key="1">
    <source>
        <dbReference type="ARBA" id="ARBA00001974"/>
    </source>
</evidence>
<comment type="similarity">
    <text evidence="2 5">Belongs to the acyl-CoA dehydrogenase family.</text>
</comment>
<keyword evidence="5" id="KW-0560">Oxidoreductase</keyword>
<comment type="cofactor">
    <cofactor evidence="1 5">
        <name>FAD</name>
        <dbReference type="ChEBI" id="CHEBI:57692"/>
    </cofactor>
</comment>
<dbReference type="PANTHER" id="PTHR43831:SF1">
    <property type="entry name" value="ISOBUTYRYL-COA DEHYDROGENASE, MITOCHONDRIAL"/>
    <property type="match status" value="1"/>
</dbReference>
<dbReference type="InterPro" id="IPR013786">
    <property type="entry name" value="AcylCoA_DH/ox_N"/>
</dbReference>
<feature type="domain" description="Acyl-CoA dehydrogenase/oxidase N-terminal" evidence="8">
    <location>
        <begin position="10"/>
        <end position="102"/>
    </location>
</feature>
<feature type="domain" description="Acyl-CoA dehydrogenase/oxidase C-terminal" evidence="6">
    <location>
        <begin position="217"/>
        <end position="368"/>
    </location>
</feature>
<dbReference type="InterPro" id="IPR009100">
    <property type="entry name" value="AcylCoA_DH/oxidase_NM_dom_sf"/>
</dbReference>
<dbReference type="Pfam" id="PF02771">
    <property type="entry name" value="Acyl-CoA_dh_N"/>
    <property type="match status" value="1"/>
</dbReference>
<dbReference type="InterPro" id="IPR036250">
    <property type="entry name" value="AcylCo_DH-like_C"/>
</dbReference>
<dbReference type="Gene3D" id="1.10.540.10">
    <property type="entry name" value="Acyl-CoA dehydrogenase/oxidase, N-terminal domain"/>
    <property type="match status" value="1"/>
</dbReference>
<dbReference type="Pfam" id="PF00441">
    <property type="entry name" value="Acyl-CoA_dh_1"/>
    <property type="match status" value="1"/>
</dbReference>
<evidence type="ECO:0000259" key="6">
    <source>
        <dbReference type="Pfam" id="PF00441"/>
    </source>
</evidence>
<evidence type="ECO:0000256" key="5">
    <source>
        <dbReference type="RuleBase" id="RU362125"/>
    </source>
</evidence>
<name>A0ABS7TNZ7_9BACT</name>
<dbReference type="SUPFAM" id="SSF47203">
    <property type="entry name" value="Acyl-CoA dehydrogenase C-terminal domain-like"/>
    <property type="match status" value="1"/>
</dbReference>
<dbReference type="SUPFAM" id="SSF56645">
    <property type="entry name" value="Acyl-CoA dehydrogenase NM domain-like"/>
    <property type="match status" value="1"/>
</dbReference>
<evidence type="ECO:0000256" key="2">
    <source>
        <dbReference type="ARBA" id="ARBA00009347"/>
    </source>
</evidence>
<feature type="domain" description="Acyl-CoA oxidase/dehydrogenase middle" evidence="7">
    <location>
        <begin position="113"/>
        <end position="205"/>
    </location>
</feature>
<protein>
    <submittedName>
        <fullName evidence="9">Acyl-CoA/acyl-ACP dehydrogenase</fullName>
    </submittedName>
</protein>
<dbReference type="PANTHER" id="PTHR43831">
    <property type="entry name" value="ISOBUTYRYL-COA DEHYDROGENASE"/>
    <property type="match status" value="1"/>
</dbReference>
<evidence type="ECO:0000313" key="9">
    <source>
        <dbReference type="EMBL" id="MBZ5709963.1"/>
    </source>
</evidence>
<dbReference type="RefSeq" id="WP_224191735.1">
    <property type="nucleotide sequence ID" value="NZ_JAIRAU010000011.1"/>
</dbReference>
<evidence type="ECO:0000259" key="7">
    <source>
        <dbReference type="Pfam" id="PF02770"/>
    </source>
</evidence>
<dbReference type="Gene3D" id="1.20.140.10">
    <property type="entry name" value="Butyryl-CoA Dehydrogenase, subunit A, domain 3"/>
    <property type="match status" value="1"/>
</dbReference>
<dbReference type="InterPro" id="IPR046373">
    <property type="entry name" value="Acyl-CoA_Oxase/DH_mid-dom_sf"/>
</dbReference>
<proteinExistence type="inferred from homology"/>
<evidence type="ECO:0000256" key="4">
    <source>
        <dbReference type="ARBA" id="ARBA00022827"/>
    </source>
</evidence>
<evidence type="ECO:0000256" key="3">
    <source>
        <dbReference type="ARBA" id="ARBA00022630"/>
    </source>
</evidence>
<gene>
    <name evidence="9" type="ORF">K7C98_11930</name>
</gene>
<sequence length="375" mass="39372">MHNDPGPHLQRARRIREEVIVPHACDVDRGVFPRAGMRALGAAGLLGLLSAEEVGGAGLGLRAAAEVVELMAGACGSTAMVLCMHYCGAVVIERHGPRAVRAAIAAGDHITTLAFSEAGSRSHFWAPQGTARAVGGKIRLDADKSWSTSAGQADSYVWSSQPLAVQELSTLWLVPATAPGLTIPRPFDGLGLRGNSSAPIRAENVLVDESAMLGPDGGGLDIMMATILPHFQVLSAACYIGIAGAAVAGAIAHTTRARFSHIDQTLADLPTIRAFVARCIVKRDMARALLADTLAALETNHPDAQLRVLEVKAAAAEVATEVTDLAMRICGGAAYRKDVGIERHFRDAHAATVMSPTTDLLYDFIGKHACGMPML</sequence>
<evidence type="ECO:0000259" key="8">
    <source>
        <dbReference type="Pfam" id="PF02771"/>
    </source>
</evidence>